<protein>
    <submittedName>
        <fullName evidence="1">Uncharacterized protein</fullName>
    </submittedName>
</protein>
<dbReference type="HOGENOM" id="CLU_2155984_0_0_9"/>
<dbReference type="EMBL" id="CBDS010000018">
    <property type="protein sequence ID" value="CDB45150.1"/>
    <property type="molecule type" value="Genomic_DNA"/>
</dbReference>
<accession>R6I757</accession>
<comment type="caution">
    <text evidence="1">The sequence shown here is derived from an EMBL/GenBank/DDBJ whole genome shotgun (WGS) entry which is preliminary data.</text>
</comment>
<dbReference type="STRING" id="1262914.BN533_00288"/>
<sequence length="111" mass="13474">MKPECNNCRWNFKRYMDYYPCCDCIGLHKSANYNFFCFPDQLNMFGVAELCHCRSCGRRVHMEFGSRGYKYIRCKCGNTMQAKVTVEEMIYRWNNRAPARTKMWRTNKYER</sequence>
<proteinExistence type="predicted"/>
<gene>
    <name evidence="1" type="ORF">BN533_00288</name>
</gene>
<organism evidence="1">
    <name type="scientific">Phascolarctobacterium faecium</name>
    <dbReference type="NCBI Taxonomy" id="33025"/>
    <lineage>
        <taxon>Bacteria</taxon>
        <taxon>Bacillati</taxon>
        <taxon>Bacillota</taxon>
        <taxon>Negativicutes</taxon>
        <taxon>Acidaminococcales</taxon>
        <taxon>Acidaminococcaceae</taxon>
        <taxon>Phascolarctobacterium</taxon>
    </lineage>
</organism>
<evidence type="ECO:0000313" key="1">
    <source>
        <dbReference type="EMBL" id="CDB45150.1"/>
    </source>
</evidence>
<reference evidence="1" key="1">
    <citation type="submission" date="2012-11" db="EMBL/GenBank/DDBJ databases">
        <title>Dependencies among metagenomic species, viruses, plasmids and units of genetic variation.</title>
        <authorList>
            <person name="Nielsen H.B."/>
            <person name="Almeida M."/>
            <person name="Juncker A.S."/>
            <person name="Rasmussen S."/>
            <person name="Li J."/>
            <person name="Sunagawa S."/>
            <person name="Plichta D."/>
            <person name="Gautier L."/>
            <person name="Le Chatelier E."/>
            <person name="Peletier E."/>
            <person name="Bonde I."/>
            <person name="Nielsen T."/>
            <person name="Manichanh C."/>
            <person name="Arumugam M."/>
            <person name="Batto J."/>
            <person name="Santos M.B.Q.D."/>
            <person name="Blom N."/>
            <person name="Borruel N."/>
            <person name="Burgdorf K.S."/>
            <person name="Boumezbeur F."/>
            <person name="Casellas F."/>
            <person name="Dore J."/>
            <person name="Guarner F."/>
            <person name="Hansen T."/>
            <person name="Hildebrand F."/>
            <person name="Kaas R.S."/>
            <person name="Kennedy S."/>
            <person name="Kristiansen K."/>
            <person name="Kultima J.R."/>
            <person name="Leonard P."/>
            <person name="Levenez F."/>
            <person name="Lund O."/>
            <person name="Moumen B."/>
            <person name="Le Paslier D."/>
            <person name="Pons N."/>
            <person name="Pedersen O."/>
            <person name="Prifti E."/>
            <person name="Qin J."/>
            <person name="Raes J."/>
            <person name="Tap J."/>
            <person name="Tims S."/>
            <person name="Ussery D.W."/>
            <person name="Yamada T."/>
            <person name="MetaHit consortium"/>
            <person name="Renault P."/>
            <person name="Sicheritz-Ponten T."/>
            <person name="Bork P."/>
            <person name="Wang J."/>
            <person name="Brunak S."/>
            <person name="Ehrlich S.D."/>
        </authorList>
    </citation>
    <scope>NUCLEOTIDE SEQUENCE [LARGE SCALE GENOMIC DNA]</scope>
</reference>
<name>R6I757_9FIRM</name>
<dbReference type="AlphaFoldDB" id="R6I757"/>